<dbReference type="InterPro" id="IPR017682">
    <property type="entry name" value="Coenz_F420_hydrogenase_asu"/>
</dbReference>
<evidence type="ECO:0000256" key="1">
    <source>
        <dbReference type="ARBA" id="ARBA00023002"/>
    </source>
</evidence>
<feature type="binding site" evidence="3">
    <location>
        <position position="452"/>
    </location>
    <ligand>
        <name>Mg(2+)</name>
        <dbReference type="ChEBI" id="CHEBI:18420"/>
    </ligand>
</feature>
<dbReference type="Pfam" id="PF00374">
    <property type="entry name" value="NiFeSe_Hases"/>
    <property type="match status" value="2"/>
</dbReference>
<feature type="binding site" evidence="3">
    <location>
        <position position="58"/>
    </location>
    <ligand>
        <name>Mg(2+)</name>
        <dbReference type="ChEBI" id="CHEBI:18420"/>
    </ligand>
</feature>
<dbReference type="NCBIfam" id="TIGR03295">
    <property type="entry name" value="frhA"/>
    <property type="match status" value="1"/>
</dbReference>
<keyword evidence="3 4" id="KW-0479">Metal-binding</keyword>
<dbReference type="GO" id="GO:0008901">
    <property type="term" value="F:ferredoxin hydrogenase activity"/>
    <property type="evidence" value="ECO:0007669"/>
    <property type="project" value="InterPro"/>
</dbReference>
<dbReference type="EC" id="1.12.98.1" evidence="2"/>
<dbReference type="InParanoid" id="Q2FTG5"/>
<dbReference type="InterPro" id="IPR018194">
    <property type="entry name" value="Ni-dep_hyd_lsu_Ni_BS"/>
</dbReference>
<keyword evidence="3" id="KW-0408">Iron</keyword>
<evidence type="ECO:0000313" key="5">
    <source>
        <dbReference type="EMBL" id="ABD42036.1"/>
    </source>
</evidence>
<gene>
    <name evidence="5" type="ordered locus">Mhun_2332</name>
</gene>
<organism evidence="5 6">
    <name type="scientific">Methanospirillum hungatei JF-1 (strain ATCC 27890 / DSM 864 / NBRC 100397 / JF-1)</name>
    <dbReference type="NCBI Taxonomy" id="323259"/>
    <lineage>
        <taxon>Archaea</taxon>
        <taxon>Methanobacteriati</taxon>
        <taxon>Methanobacteriota</taxon>
        <taxon>Stenosarchaea group</taxon>
        <taxon>Methanomicrobia</taxon>
        <taxon>Methanomicrobiales</taxon>
        <taxon>Methanospirillaceae</taxon>
        <taxon>Methanospirillum</taxon>
    </lineage>
</organism>
<dbReference type="EMBL" id="CP000254">
    <property type="protein sequence ID" value="ABD42036.1"/>
    <property type="molecule type" value="Genomic_DNA"/>
</dbReference>
<dbReference type="GO" id="GO:0051536">
    <property type="term" value="F:iron-sulfur cluster binding"/>
    <property type="evidence" value="ECO:0007669"/>
    <property type="project" value="InterPro"/>
</dbReference>
<feature type="binding site" evidence="3">
    <location>
        <position position="80"/>
    </location>
    <ligand>
        <name>Fe cation</name>
        <dbReference type="ChEBI" id="CHEBI:24875"/>
    </ligand>
</feature>
<dbReference type="FunCoup" id="Q2FTG5">
    <property type="interactions" value="2"/>
</dbReference>
<dbReference type="InterPro" id="IPR029014">
    <property type="entry name" value="NiFe-Hase_large"/>
</dbReference>
<evidence type="ECO:0000256" key="4">
    <source>
        <dbReference type="RuleBase" id="RU003896"/>
    </source>
</evidence>
<dbReference type="SUPFAM" id="SSF56762">
    <property type="entry name" value="HydB/Nqo4-like"/>
    <property type="match status" value="1"/>
</dbReference>
<feature type="binding site" evidence="3">
    <location>
        <position position="446"/>
    </location>
    <ligand>
        <name>Ni(2+)</name>
        <dbReference type="ChEBI" id="CHEBI:49786"/>
    </ligand>
</feature>
<feature type="binding site" evidence="3">
    <location>
        <position position="80"/>
    </location>
    <ligand>
        <name>Ni(2+)</name>
        <dbReference type="ChEBI" id="CHEBI:49786"/>
    </ligand>
</feature>
<dbReference type="PROSITE" id="PS00508">
    <property type="entry name" value="NI_HGENASE_L_2"/>
    <property type="match status" value="1"/>
</dbReference>
<dbReference type="PANTHER" id="PTHR43600">
    <property type="entry name" value="COENZYME F420 HYDROGENASE, SUBUNIT ALPHA"/>
    <property type="match status" value="1"/>
</dbReference>
<dbReference type="STRING" id="323259.Mhun_2332"/>
<feature type="binding site" evidence="3">
    <location>
        <position position="449"/>
    </location>
    <ligand>
        <name>Fe cation</name>
        <dbReference type="ChEBI" id="CHEBI:24875"/>
    </ligand>
</feature>
<dbReference type="HOGENOM" id="CLU_044556_1_0_2"/>
<protein>
    <recommendedName>
        <fullName evidence="2">Coenzyme F420 hydrogenase subunit alpha</fullName>
        <ecNumber evidence="2">1.12.98.1</ecNumber>
    </recommendedName>
</protein>
<feature type="binding site" evidence="3">
    <location>
        <position position="413"/>
    </location>
    <ligand>
        <name>Mg(2+)</name>
        <dbReference type="ChEBI" id="CHEBI:18420"/>
    </ligand>
</feature>
<sequence>MYSIANKQISKAILLSKVVEVSPTTRHEGHSKLVLKVNDAGIIERGDWLSITPVRGIEKLCVGKTMHQAPKISSRVCGICPIAHTLAGVGAMEASIGCEIPQDAYLLRTILQCANRLHSHALHNILSLPDMYIPGTDTKINPFTPEEPVRTVAKRIQRLREIGQTVGEIVGGEAIHPGNPRVGGMYYNISPQAKQKIYDLAKEALPLAIAQMDFMIAVFKNWENRGTVTVGKTEVEIPEKFGWHDQGYMAVDPVFDSSSLDFEPKWDPDRWTDVSPYNWYQGELEVSLEDADYPVGGTTKVGTKTWPQMQACTSVPLYDGQPVEVGPRARLVQFKNYDRKGAMGLQIARQMEYPDCLYTMIEACDALDCNGSVLADEIPQGDGSLGWNANEAPRGCDVHLARVKDGKVQEYTLLVPTTWNFPTCSRALEGAPWQLAEVIMRAYDPCVSCATHMLVVDESKKIVAQKLVQ</sequence>
<evidence type="ECO:0000256" key="3">
    <source>
        <dbReference type="PIRSR" id="PIRSR601501-1"/>
    </source>
</evidence>
<comment type="similarity">
    <text evidence="4">Belongs to the [NiFe]/[NiFeSe] hydrogenase large subunit family.</text>
</comment>
<feature type="binding site" evidence="3">
    <location>
        <position position="77"/>
    </location>
    <ligand>
        <name>Ni(2+)</name>
        <dbReference type="ChEBI" id="CHEBI:49786"/>
    </ligand>
</feature>
<name>Q2FTG5_METHJ</name>
<dbReference type="eggNOG" id="arCOG01549">
    <property type="taxonomic scope" value="Archaea"/>
</dbReference>
<dbReference type="AlphaFoldDB" id="Q2FTG5"/>
<dbReference type="PANTHER" id="PTHR43600:SF1">
    <property type="entry name" value="COENZYME F420 HYDROGENASE SUBUNIT ALPHA"/>
    <property type="match status" value="1"/>
</dbReference>
<keyword evidence="3 4" id="KW-0533">Nickel</keyword>
<comment type="cofactor">
    <cofactor evidence="3">
        <name>Ni(2+)</name>
        <dbReference type="ChEBI" id="CHEBI:49786"/>
    </cofactor>
</comment>
<keyword evidence="1 4" id="KW-0560">Oxidoreductase</keyword>
<dbReference type="EnsemblBacteria" id="ABD42036">
    <property type="protein sequence ID" value="ABD42036"/>
    <property type="gene ID" value="Mhun_2332"/>
</dbReference>
<comment type="cofactor">
    <cofactor evidence="3">
        <name>Fe cation</name>
        <dbReference type="ChEBI" id="CHEBI:24875"/>
    </cofactor>
</comment>
<dbReference type="InterPro" id="IPR001501">
    <property type="entry name" value="Ni-dep_hyd_lsu"/>
</dbReference>
<dbReference type="GO" id="GO:0050454">
    <property type="term" value="F:coenzyme F420 hydrogenase activity"/>
    <property type="evidence" value="ECO:0007669"/>
    <property type="project" value="UniProtKB-EC"/>
</dbReference>
<reference evidence="6" key="1">
    <citation type="journal article" date="2016" name="Stand. Genomic Sci.">
        <title>Complete genome sequence of Methanospirillum hungatei type strain JF1.</title>
        <authorList>
            <person name="Gunsalus R.P."/>
            <person name="Cook L.E."/>
            <person name="Crable B."/>
            <person name="Rohlin L."/>
            <person name="McDonald E."/>
            <person name="Mouttaki H."/>
            <person name="Sieber J.R."/>
            <person name="Poweleit N."/>
            <person name="Zhou H."/>
            <person name="Lapidus A.L."/>
            <person name="Daligault H.E."/>
            <person name="Land M."/>
            <person name="Gilna P."/>
            <person name="Ivanova N."/>
            <person name="Kyrpides N."/>
            <person name="Culley D.E."/>
            <person name="McInerney M.J."/>
        </authorList>
    </citation>
    <scope>NUCLEOTIDE SEQUENCE [LARGE SCALE GENOMIC DNA]</scope>
    <source>
        <strain evidence="6">ATCC 27890 / DSM 864 / NBRC 100397 / JF-1</strain>
    </source>
</reference>
<dbReference type="GO" id="GO:0016151">
    <property type="term" value="F:nickel cation binding"/>
    <property type="evidence" value="ECO:0007669"/>
    <property type="project" value="InterPro"/>
</dbReference>
<evidence type="ECO:0000256" key="2">
    <source>
        <dbReference type="NCBIfam" id="TIGR03295"/>
    </source>
</evidence>
<keyword evidence="3" id="KW-0460">Magnesium</keyword>
<keyword evidence="6" id="KW-1185">Reference proteome</keyword>
<evidence type="ECO:0000313" key="6">
    <source>
        <dbReference type="Proteomes" id="UP000001941"/>
    </source>
</evidence>
<dbReference type="KEGG" id="mhu:Mhun_2332"/>
<proteinExistence type="inferred from homology"/>
<dbReference type="GO" id="GO:0050660">
    <property type="term" value="F:flavin adenine dinucleotide binding"/>
    <property type="evidence" value="ECO:0007669"/>
    <property type="project" value="InterPro"/>
</dbReference>
<dbReference type="Proteomes" id="UP000001941">
    <property type="component" value="Chromosome"/>
</dbReference>
<dbReference type="PROSITE" id="PS00507">
    <property type="entry name" value="NI_HGENASE_L_1"/>
    <property type="match status" value="1"/>
</dbReference>
<accession>Q2FTG5</accession>
<dbReference type="Gene3D" id="1.10.645.10">
    <property type="entry name" value="Cytochrome-c3 Hydrogenase, chain B"/>
    <property type="match status" value="1"/>
</dbReference>